<accession>A0ABS7SYP0</accession>
<sequence>MKLTVGFINGNKTDFIVDKFDYNEYENVLKLKKDGKMVGLISANQMTYWFSEDGQDEL</sequence>
<dbReference type="RefSeq" id="WP_223418939.1">
    <property type="nucleotide sequence ID" value="NZ_JAIPME010000002.1"/>
</dbReference>
<evidence type="ECO:0000313" key="1">
    <source>
        <dbReference type="EMBL" id="MBZ2386655.1"/>
    </source>
</evidence>
<dbReference type="Proteomes" id="UP000734271">
    <property type="component" value="Unassembled WGS sequence"/>
</dbReference>
<evidence type="ECO:0000313" key="2">
    <source>
        <dbReference type="Proteomes" id="UP000734271"/>
    </source>
</evidence>
<comment type="caution">
    <text evidence="1">The sequence shown here is derived from an EMBL/GenBank/DDBJ whole genome shotgun (WGS) entry which is preliminary data.</text>
</comment>
<gene>
    <name evidence="1" type="ORF">K8P03_05000</name>
</gene>
<dbReference type="EMBL" id="JAIPME010000002">
    <property type="protein sequence ID" value="MBZ2386655.1"/>
    <property type="molecule type" value="Genomic_DNA"/>
</dbReference>
<keyword evidence="2" id="KW-1185">Reference proteome</keyword>
<protein>
    <submittedName>
        <fullName evidence="1">Uncharacterized protein</fullName>
    </submittedName>
</protein>
<proteinExistence type="predicted"/>
<organism evidence="1 2">
    <name type="scientific">Anaerococcus murdochii</name>
    <dbReference type="NCBI Taxonomy" id="411577"/>
    <lineage>
        <taxon>Bacteria</taxon>
        <taxon>Bacillati</taxon>
        <taxon>Bacillota</taxon>
        <taxon>Tissierellia</taxon>
        <taxon>Tissierellales</taxon>
        <taxon>Peptoniphilaceae</taxon>
        <taxon>Anaerococcus</taxon>
    </lineage>
</organism>
<reference evidence="1 2" key="1">
    <citation type="submission" date="2021-08" db="EMBL/GenBank/DDBJ databases">
        <title>FDA dAtabase for Regulatory Grade micrObial Sequences (FDA-ARGOS): Supporting development and validation of Infectious Disease Dx tests.</title>
        <authorList>
            <person name="Sproer C."/>
            <person name="Gronow S."/>
            <person name="Severitt S."/>
            <person name="Schroder I."/>
            <person name="Tallon L."/>
            <person name="Sadzewicz L."/>
            <person name="Zhao X."/>
            <person name="Boylan J."/>
            <person name="Ott S."/>
            <person name="Bowen H."/>
            <person name="Vavikolanu K."/>
            <person name="Hazen T."/>
            <person name="Aluvathingal J."/>
            <person name="Nadendla S."/>
            <person name="Lowell S."/>
            <person name="Myers T."/>
            <person name="Yan Y."/>
            <person name="Sichtig H."/>
        </authorList>
    </citation>
    <scope>NUCLEOTIDE SEQUENCE [LARGE SCALE GENOMIC DNA]</scope>
    <source>
        <strain evidence="1 2">FDAARGOS_1460</strain>
    </source>
</reference>
<name>A0ABS7SYP0_9FIRM</name>